<evidence type="ECO:0000313" key="9">
    <source>
        <dbReference type="EMBL" id="OLU45924.1"/>
    </source>
</evidence>
<dbReference type="Gene3D" id="2.60.40.10">
    <property type="entry name" value="Immunoglobulins"/>
    <property type="match status" value="3"/>
</dbReference>
<dbReference type="InterPro" id="IPR044060">
    <property type="entry name" value="Bacterial_rp_domain"/>
</dbReference>
<evidence type="ECO:0000256" key="3">
    <source>
        <dbReference type="ARBA" id="ARBA00022729"/>
    </source>
</evidence>
<evidence type="ECO:0000256" key="2">
    <source>
        <dbReference type="ARBA" id="ARBA00022525"/>
    </source>
</evidence>
<keyword evidence="5" id="KW-1133">Transmembrane helix</keyword>
<reference evidence="9 10" key="1">
    <citation type="submission" date="2016-11" db="EMBL/GenBank/DDBJ databases">
        <title>Description of two novel members of the family Erysipelotrichaceae: Ileibacterium lipovorans gen. nov., sp. nov. and Dubosiella newyorkensis, gen. nov., sp. nov.</title>
        <authorList>
            <person name="Cox L.M."/>
            <person name="Sohn J."/>
            <person name="Tyrrell K.L."/>
            <person name="Citron D.M."/>
            <person name="Lawson P.A."/>
            <person name="Patel N.B."/>
            <person name="Iizumi T."/>
            <person name="Perez-Perez G.I."/>
            <person name="Goldstein E.J."/>
            <person name="Blaser M.J."/>
        </authorList>
    </citation>
    <scope>NUCLEOTIDE SEQUENCE [LARGE SCALE GENOMIC DNA]</scope>
    <source>
        <strain evidence="9 10">NYU-BL-K8</strain>
    </source>
</reference>
<dbReference type="Proteomes" id="UP000186758">
    <property type="component" value="Unassembled WGS sequence"/>
</dbReference>
<feature type="domain" description="SpaA-like prealbumin fold" evidence="7">
    <location>
        <begin position="524"/>
        <end position="614"/>
    </location>
</feature>
<feature type="domain" description="SpaA-like prealbumin fold" evidence="7">
    <location>
        <begin position="634"/>
        <end position="707"/>
    </location>
</feature>
<organism evidence="9 10">
    <name type="scientific">Faecalibaculum rodentium</name>
    <dbReference type="NCBI Taxonomy" id="1702221"/>
    <lineage>
        <taxon>Bacteria</taxon>
        <taxon>Bacillati</taxon>
        <taxon>Bacillota</taxon>
        <taxon>Erysipelotrichia</taxon>
        <taxon>Erysipelotrichales</taxon>
        <taxon>Erysipelotrichaceae</taxon>
        <taxon>Faecalibaculum</taxon>
    </lineage>
</organism>
<protein>
    <recommendedName>
        <fullName evidence="11">Gram-positive cocci surface proteins LPxTG domain-containing protein</fullName>
    </recommendedName>
</protein>
<proteinExistence type="inferred from homology"/>
<feature type="chain" id="PRO_5012367497" description="Gram-positive cocci surface proteins LPxTG domain-containing protein" evidence="6">
    <location>
        <begin position="30"/>
        <end position="788"/>
    </location>
</feature>
<evidence type="ECO:0000256" key="5">
    <source>
        <dbReference type="SAM" id="Phobius"/>
    </source>
</evidence>
<keyword evidence="5" id="KW-0472">Membrane</keyword>
<feature type="domain" description="Bacterial repeat" evidence="8">
    <location>
        <begin position="39"/>
        <end position="113"/>
    </location>
</feature>
<evidence type="ECO:0000256" key="4">
    <source>
        <dbReference type="SAM" id="MobiDB-lite"/>
    </source>
</evidence>
<dbReference type="InterPro" id="IPR041033">
    <property type="entry name" value="SpaA_PFL_dom_1"/>
</dbReference>
<name>A0A1Q9YLT0_9FIRM</name>
<evidence type="ECO:0008006" key="11">
    <source>
        <dbReference type="Google" id="ProtNLM"/>
    </source>
</evidence>
<evidence type="ECO:0000259" key="7">
    <source>
        <dbReference type="Pfam" id="PF17802"/>
    </source>
</evidence>
<evidence type="ECO:0000313" key="10">
    <source>
        <dbReference type="Proteomes" id="UP000186758"/>
    </source>
</evidence>
<dbReference type="PANTHER" id="PTHR36108:SF13">
    <property type="entry name" value="COLOSSIN-B-RELATED"/>
    <property type="match status" value="1"/>
</dbReference>
<feature type="compositionally biased region" description="Polar residues" evidence="4">
    <location>
        <begin position="128"/>
        <end position="138"/>
    </location>
</feature>
<evidence type="ECO:0000259" key="8">
    <source>
        <dbReference type="Pfam" id="PF18998"/>
    </source>
</evidence>
<feature type="compositionally biased region" description="Basic and acidic residues" evidence="4">
    <location>
        <begin position="155"/>
        <end position="164"/>
    </location>
</feature>
<feature type="domain" description="SpaA-like prealbumin fold" evidence="7">
    <location>
        <begin position="434"/>
        <end position="503"/>
    </location>
</feature>
<dbReference type="AlphaFoldDB" id="A0A1Q9YLT0"/>
<sequence>MKRTIAKRFLSGAAAALLLMTGGLMPVHARDRGPEEVKLELRSEGPGTVTWNGQGPGSWMRPKGEEVSLEATPEAGARFAGFERNGQPVTGHEPRLTFTLNQDTLIRALFEPAPADSHEKTDGEQEPDSNPLTAGQTEDGQEDPDTGQTEEQTPEADRDLMRPMDRPFELTKEESTLIEAYRQGNFRAGKEMRLAMIEDYGLQDWVDADGFLLPAYFTAFGPMAAVRGGMQILNRSVNGLQETGRMRTVNTVTKYEDHTWYYPGGYMTGGVWTMNIPGFGLRQGFCANGMYAPPQAGTPLKEAVKKTDSMFRKALYYGYGGPDNRLAARGLNTAQQIIVTNDLVSMSNVNTSIGSSIGGGWIWRDYSGPVWEEMKRWPEPPATFHAYLADTEGSGENWQGLNKPYQPLAFYVDNPRGTFRLTKTGRLPDVTQDNQAYSLAGAEYTLYDAAGHKAGVLTTDKTGTTNEISLPFGTYTYRETKAPQGYQKDPATCTVTIDRNGHSLATTGRVEDTPETTLVDLLLLKKGDSGQPLADAHFEIGFYKNGDTRPTRTWVMKSDAQGKILLDDAHKVSGDPFYLNEHGKPCFPKGDVKIREIKAPAGYVADAAVHTVDTRTMTIWKTAEVVNRPREHALRLIKKSSDGHVLEGAEFAVYEDEACTRLFYEGTTDSSGELAIPKIRDGKPYWLKERKAPAGYRPDPAAVKLVMHADPDTGSGSLEVNGTRYEAGHQDDMVQVEMNKGILQAALVRINQVQDALPETGSSGMIHIAAAAAVLAALAWLLKGKDTK</sequence>
<feature type="signal peptide" evidence="6">
    <location>
        <begin position="1"/>
        <end position="29"/>
    </location>
</feature>
<feature type="region of interest" description="Disordered" evidence="4">
    <location>
        <begin position="115"/>
        <end position="164"/>
    </location>
</feature>
<comment type="similarity">
    <text evidence="1">Belongs to the serine-aspartate repeat-containing protein (SDr) family.</text>
</comment>
<evidence type="ECO:0000256" key="6">
    <source>
        <dbReference type="SAM" id="SignalP"/>
    </source>
</evidence>
<keyword evidence="3 6" id="KW-0732">Signal</keyword>
<gene>
    <name evidence="9" type="ORF">BO223_04010</name>
</gene>
<keyword evidence="5" id="KW-0812">Transmembrane</keyword>
<comment type="caution">
    <text evidence="9">The sequence shown here is derived from an EMBL/GenBank/DDBJ whole genome shotgun (WGS) entry which is preliminary data.</text>
</comment>
<evidence type="ECO:0000256" key="1">
    <source>
        <dbReference type="ARBA" id="ARBA00007257"/>
    </source>
</evidence>
<dbReference type="RefSeq" id="WP_075885020.1">
    <property type="nucleotide sequence ID" value="NZ_MPJZ01000042.1"/>
</dbReference>
<feature type="transmembrane region" description="Helical" evidence="5">
    <location>
        <begin position="764"/>
        <end position="782"/>
    </location>
</feature>
<dbReference type="InterPro" id="IPR013783">
    <property type="entry name" value="Ig-like_fold"/>
</dbReference>
<dbReference type="EMBL" id="MPJZ01000042">
    <property type="protein sequence ID" value="OLU45924.1"/>
    <property type="molecule type" value="Genomic_DNA"/>
</dbReference>
<dbReference type="Pfam" id="PF17802">
    <property type="entry name" value="SpaA"/>
    <property type="match status" value="3"/>
</dbReference>
<dbReference type="SUPFAM" id="SSF49478">
    <property type="entry name" value="Cna protein B-type domain"/>
    <property type="match status" value="1"/>
</dbReference>
<dbReference type="PANTHER" id="PTHR36108">
    <property type="entry name" value="COLOSSIN-B-RELATED"/>
    <property type="match status" value="1"/>
</dbReference>
<keyword evidence="2" id="KW-0964">Secreted</keyword>
<accession>A0A1Q9YLT0</accession>
<dbReference type="Pfam" id="PF18998">
    <property type="entry name" value="Flg_new_2"/>
    <property type="match status" value="1"/>
</dbReference>